<dbReference type="PANTHER" id="PTHR31973">
    <property type="entry name" value="POLYPROTEIN, PUTATIVE-RELATED"/>
    <property type="match status" value="1"/>
</dbReference>
<dbReference type="OMA" id="CAHAICE"/>
<evidence type="ECO:0000256" key="5">
    <source>
        <dbReference type="SAM" id="MobiDB-lite"/>
    </source>
</evidence>
<accession>A0A1J6KVP9</accession>
<sequence>MRYATVGGFYYQDPKNKNFVYVDSDALLFNIVCNLENVDGIHLYIQHIVLDPELVDDVAPTGLIGGPEIGVTEVNGTSGETNIEKREDVAAETEVREDVAAETGVREDVAAETKVREYVDADLNGVRREEAVRKDASADLSGVGREEVVEGDVIDLDGAISDLESSSDSDFDVVLEEDDSDSDEELIAVRNEKRTNLKARRRKKPIVHVEVPLEEGNIDRGISPMARVILEENKEFSRKCKVLWFETDGFEVDEYEYRYIVNLRRRTCTCRSWQLRGIPCAHAICEIYHQEEESYNYVDHWYRKETFLKAYQYFLEPNPDMKMCTNTNNMVIEPPAPKPMPGKPQKKRRRPRMDLRKRSMASSLSKELR</sequence>
<dbReference type="Proteomes" id="UP000187609">
    <property type="component" value="Unassembled WGS sequence"/>
</dbReference>
<dbReference type="InterPro" id="IPR006564">
    <property type="entry name" value="Znf_PMZ"/>
</dbReference>
<evidence type="ECO:0000256" key="1">
    <source>
        <dbReference type="ARBA" id="ARBA00022723"/>
    </source>
</evidence>
<evidence type="ECO:0000313" key="8">
    <source>
        <dbReference type="Proteomes" id="UP000187609"/>
    </source>
</evidence>
<dbReference type="InterPro" id="IPR007527">
    <property type="entry name" value="Znf_SWIM"/>
</dbReference>
<dbReference type="EMBL" id="MJEQ01002649">
    <property type="protein sequence ID" value="OIT26827.1"/>
    <property type="molecule type" value="Genomic_DNA"/>
</dbReference>
<dbReference type="SMART" id="SM00575">
    <property type="entry name" value="ZnF_PMZ"/>
    <property type="match status" value="1"/>
</dbReference>
<name>A0A1J6KVP9_NICAT</name>
<dbReference type="PROSITE" id="PS50966">
    <property type="entry name" value="ZF_SWIM"/>
    <property type="match status" value="1"/>
</dbReference>
<dbReference type="GO" id="GO:0008270">
    <property type="term" value="F:zinc ion binding"/>
    <property type="evidence" value="ECO:0007669"/>
    <property type="project" value="UniProtKB-KW"/>
</dbReference>
<dbReference type="Gramene" id="OIT26827">
    <property type="protein sequence ID" value="OIT26827"/>
    <property type="gene ID" value="A4A49_23899"/>
</dbReference>
<comment type="caution">
    <text evidence="7">The sequence shown here is derived from an EMBL/GenBank/DDBJ whole genome shotgun (WGS) entry which is preliminary data.</text>
</comment>
<evidence type="ECO:0000313" key="7">
    <source>
        <dbReference type="EMBL" id="OIT26827.1"/>
    </source>
</evidence>
<dbReference type="STRING" id="49451.A0A1J6KVP9"/>
<keyword evidence="2 4" id="KW-0863">Zinc-finger</keyword>
<keyword evidence="3" id="KW-0862">Zinc</keyword>
<keyword evidence="8" id="KW-1185">Reference proteome</keyword>
<protein>
    <recommendedName>
        <fullName evidence="6">SWIM-type domain-containing protein</fullName>
    </recommendedName>
</protein>
<evidence type="ECO:0000256" key="4">
    <source>
        <dbReference type="PROSITE-ProRule" id="PRU00325"/>
    </source>
</evidence>
<gene>
    <name evidence="7" type="ORF">A4A49_23899</name>
</gene>
<proteinExistence type="predicted"/>
<evidence type="ECO:0000256" key="2">
    <source>
        <dbReference type="ARBA" id="ARBA00022771"/>
    </source>
</evidence>
<reference evidence="7" key="1">
    <citation type="submission" date="2016-11" db="EMBL/GenBank/DDBJ databases">
        <title>The genome of Nicotiana attenuata.</title>
        <authorList>
            <person name="Xu S."/>
            <person name="Brockmoeller T."/>
            <person name="Gaquerel E."/>
            <person name="Navarro A."/>
            <person name="Kuhl H."/>
            <person name="Gase K."/>
            <person name="Ling Z."/>
            <person name="Zhou W."/>
            <person name="Kreitzer C."/>
            <person name="Stanke M."/>
            <person name="Tang H."/>
            <person name="Lyons E."/>
            <person name="Pandey P."/>
            <person name="Pandey S.P."/>
            <person name="Timmermann B."/>
            <person name="Baldwin I.T."/>
        </authorList>
    </citation>
    <scope>NUCLEOTIDE SEQUENCE [LARGE SCALE GENOMIC DNA]</scope>
    <source>
        <strain evidence="7">UT</strain>
    </source>
</reference>
<organism evidence="7 8">
    <name type="scientific">Nicotiana attenuata</name>
    <name type="common">Coyote tobacco</name>
    <dbReference type="NCBI Taxonomy" id="49451"/>
    <lineage>
        <taxon>Eukaryota</taxon>
        <taxon>Viridiplantae</taxon>
        <taxon>Streptophyta</taxon>
        <taxon>Embryophyta</taxon>
        <taxon>Tracheophyta</taxon>
        <taxon>Spermatophyta</taxon>
        <taxon>Magnoliopsida</taxon>
        <taxon>eudicotyledons</taxon>
        <taxon>Gunneridae</taxon>
        <taxon>Pentapetalae</taxon>
        <taxon>asterids</taxon>
        <taxon>lamiids</taxon>
        <taxon>Solanales</taxon>
        <taxon>Solanaceae</taxon>
        <taxon>Nicotianoideae</taxon>
        <taxon>Nicotianeae</taxon>
        <taxon>Nicotiana</taxon>
    </lineage>
</organism>
<feature type="domain" description="SWIM-type" evidence="6">
    <location>
        <begin position="259"/>
        <end position="291"/>
    </location>
</feature>
<evidence type="ECO:0000259" key="6">
    <source>
        <dbReference type="PROSITE" id="PS50966"/>
    </source>
</evidence>
<dbReference type="Pfam" id="PF04434">
    <property type="entry name" value="SWIM"/>
    <property type="match status" value="1"/>
</dbReference>
<evidence type="ECO:0000256" key="3">
    <source>
        <dbReference type="ARBA" id="ARBA00022833"/>
    </source>
</evidence>
<feature type="compositionally biased region" description="Polar residues" evidence="5">
    <location>
        <begin position="360"/>
        <end position="369"/>
    </location>
</feature>
<dbReference type="AlphaFoldDB" id="A0A1J6KVP9"/>
<feature type="region of interest" description="Disordered" evidence="5">
    <location>
        <begin position="331"/>
        <end position="369"/>
    </location>
</feature>
<dbReference type="PANTHER" id="PTHR31973:SF197">
    <property type="entry name" value="SWIM-TYPE DOMAIN-CONTAINING PROTEIN"/>
    <property type="match status" value="1"/>
</dbReference>
<keyword evidence="1" id="KW-0479">Metal-binding</keyword>